<dbReference type="PANTHER" id="PTHR33993">
    <property type="entry name" value="GLYOXALASE-RELATED"/>
    <property type="match status" value="1"/>
</dbReference>
<dbReference type="OrthoDB" id="9804235at2"/>
<evidence type="ECO:0000313" key="3">
    <source>
        <dbReference type="Proteomes" id="UP000315540"/>
    </source>
</evidence>
<sequence length="121" mass="13351">MKSNAINWFEIPSTNFDRAVKFYNELLETELQPMEMDFKMAFFPYESGGVGGCVTHGNGNKPSQEGTFAYLNGGEDLAIPLARVEKAGGKIIMPKTSIGENGYMAVFLDTEGNRVAFHSMK</sequence>
<dbReference type="CDD" id="cd07247">
    <property type="entry name" value="SgaA_N_like"/>
    <property type="match status" value="1"/>
</dbReference>
<gene>
    <name evidence="2" type="ORF">FHK87_18795</name>
</gene>
<dbReference type="InterPro" id="IPR004360">
    <property type="entry name" value="Glyas_Fos-R_dOase_dom"/>
</dbReference>
<dbReference type="Gene3D" id="3.10.180.10">
    <property type="entry name" value="2,3-Dihydroxybiphenyl 1,2-Dioxygenase, domain 1"/>
    <property type="match status" value="1"/>
</dbReference>
<dbReference type="InterPro" id="IPR029068">
    <property type="entry name" value="Glyas_Bleomycin-R_OHBP_Dase"/>
</dbReference>
<dbReference type="PANTHER" id="PTHR33993:SF2">
    <property type="entry name" value="VOC DOMAIN-CONTAINING PROTEIN"/>
    <property type="match status" value="1"/>
</dbReference>
<reference evidence="2 3" key="1">
    <citation type="submission" date="2019-06" db="EMBL/GenBank/DDBJ databases">
        <authorList>
            <person name="Meng X."/>
        </authorList>
    </citation>
    <scope>NUCLEOTIDE SEQUENCE [LARGE SCALE GENOMIC DNA]</scope>
    <source>
        <strain evidence="2 3">M625</strain>
    </source>
</reference>
<name>A0A504J660_9FLAO</name>
<evidence type="ECO:0000313" key="2">
    <source>
        <dbReference type="EMBL" id="TPN84012.1"/>
    </source>
</evidence>
<dbReference type="AlphaFoldDB" id="A0A504J660"/>
<protein>
    <submittedName>
        <fullName evidence="2">VOC family protein</fullName>
    </submittedName>
</protein>
<dbReference type="RefSeq" id="WP_140595320.1">
    <property type="nucleotide sequence ID" value="NZ_VFWZ01000006.1"/>
</dbReference>
<dbReference type="PROSITE" id="PS51819">
    <property type="entry name" value="VOC"/>
    <property type="match status" value="1"/>
</dbReference>
<evidence type="ECO:0000259" key="1">
    <source>
        <dbReference type="PROSITE" id="PS51819"/>
    </source>
</evidence>
<dbReference type="Pfam" id="PF00903">
    <property type="entry name" value="Glyoxalase"/>
    <property type="match status" value="1"/>
</dbReference>
<accession>A0A504J660</accession>
<dbReference type="SUPFAM" id="SSF54593">
    <property type="entry name" value="Glyoxalase/Bleomycin resistance protein/Dihydroxybiphenyl dioxygenase"/>
    <property type="match status" value="1"/>
</dbReference>
<dbReference type="InterPro" id="IPR052164">
    <property type="entry name" value="Anthracycline_SecMetBiosynth"/>
</dbReference>
<organism evidence="2 3">
    <name type="scientific">Aquimarina algicola</name>
    <dbReference type="NCBI Taxonomy" id="2589995"/>
    <lineage>
        <taxon>Bacteria</taxon>
        <taxon>Pseudomonadati</taxon>
        <taxon>Bacteroidota</taxon>
        <taxon>Flavobacteriia</taxon>
        <taxon>Flavobacteriales</taxon>
        <taxon>Flavobacteriaceae</taxon>
        <taxon>Aquimarina</taxon>
    </lineage>
</organism>
<keyword evidence="3" id="KW-1185">Reference proteome</keyword>
<dbReference type="Proteomes" id="UP000315540">
    <property type="component" value="Unassembled WGS sequence"/>
</dbReference>
<dbReference type="InterPro" id="IPR037523">
    <property type="entry name" value="VOC_core"/>
</dbReference>
<dbReference type="EMBL" id="VFWZ01000006">
    <property type="protein sequence ID" value="TPN84012.1"/>
    <property type="molecule type" value="Genomic_DNA"/>
</dbReference>
<comment type="caution">
    <text evidence="2">The sequence shown here is derived from an EMBL/GenBank/DDBJ whole genome shotgun (WGS) entry which is preliminary data.</text>
</comment>
<proteinExistence type="predicted"/>
<feature type="domain" description="VOC" evidence="1">
    <location>
        <begin position="5"/>
        <end position="120"/>
    </location>
</feature>